<dbReference type="GO" id="GO:0005524">
    <property type="term" value="F:ATP binding"/>
    <property type="evidence" value="ECO:0007669"/>
    <property type="project" value="UniProtKB-UniRule"/>
</dbReference>
<dbReference type="GO" id="GO:0005737">
    <property type="term" value="C:cytoplasm"/>
    <property type="evidence" value="ECO:0007669"/>
    <property type="project" value="TreeGrafter"/>
</dbReference>
<dbReference type="RefSeq" id="WP_123101243.1">
    <property type="nucleotide sequence ID" value="NZ_CP127527.1"/>
</dbReference>
<keyword evidence="7" id="KW-0460">Magnesium</keyword>
<sequence length="304" mass="32112">MTAPCIAILSRRPELYSTRRLVAAAEHLGTVPLVLDPGACLLALDSAGSVLYHGNERVPSCVAAIPRIGSPITRLGGRLLRHFASQGSYCLNGAAALELARDKFAALQALVQAGVPVPRTVYFSNPQQREMAMAQVGWPLVSKLLEGSQGVGVMLAESAASARGLLDTLLHLQQEAVVQRYLAGREDLRVIVLAGQILASMRRRAPLDDFRSNLHRGGEATLVGDLPAPWAAIALRATAALGLDFAGVDLMADGDGQALVLEVNPVPSLEGIERVSGVDVADAIMRRVLAAALRIPHPSGRRPG</sequence>
<feature type="domain" description="ATP-grasp" evidence="11">
    <location>
        <begin position="107"/>
        <end position="289"/>
    </location>
</feature>
<dbReference type="PANTHER" id="PTHR21621:SF0">
    <property type="entry name" value="BETA-CITRYLGLUTAMATE SYNTHASE B-RELATED"/>
    <property type="match status" value="1"/>
</dbReference>
<proteinExistence type="predicted"/>
<keyword evidence="5 10" id="KW-0547">Nucleotide-binding</keyword>
<evidence type="ECO:0000256" key="3">
    <source>
        <dbReference type="ARBA" id="ARBA00022598"/>
    </source>
</evidence>
<keyword evidence="3 12" id="KW-0436">Ligase</keyword>
<dbReference type="PANTHER" id="PTHR21621">
    <property type="entry name" value="RIBOSOMAL PROTEIN S6 MODIFICATION PROTEIN"/>
    <property type="match status" value="1"/>
</dbReference>
<reference evidence="12" key="1">
    <citation type="submission" date="2018-10" db="EMBL/GenBank/DDBJ databases">
        <title>Acidithiobacillus sulfuriphilus sp. nov.: an extremely acidophilic sulfur-oxidizing chemolithotroph isolated from a neutral pH environment.</title>
        <authorList>
            <person name="Falagan C."/>
            <person name="Moya-Beltran A."/>
            <person name="Quatrini R."/>
            <person name="Johnson D.B."/>
        </authorList>
    </citation>
    <scope>NUCLEOTIDE SEQUENCE [LARGE SCALE GENOMIC DNA]</scope>
    <source>
        <strain evidence="12">CJ-2</strain>
    </source>
</reference>
<evidence type="ECO:0000256" key="9">
    <source>
        <dbReference type="ARBA" id="ARBA00023211"/>
    </source>
</evidence>
<keyword evidence="6 10" id="KW-0067">ATP-binding</keyword>
<evidence type="ECO:0000256" key="10">
    <source>
        <dbReference type="PROSITE-ProRule" id="PRU00409"/>
    </source>
</evidence>
<dbReference type="Gene3D" id="3.30.1490.20">
    <property type="entry name" value="ATP-grasp fold, A domain"/>
    <property type="match status" value="1"/>
</dbReference>
<evidence type="ECO:0000256" key="8">
    <source>
        <dbReference type="ARBA" id="ARBA00022917"/>
    </source>
</evidence>
<dbReference type="NCBIfam" id="TIGR00768">
    <property type="entry name" value="rimK_fam"/>
    <property type="match status" value="1"/>
</dbReference>
<dbReference type="Gene3D" id="3.30.470.20">
    <property type="entry name" value="ATP-grasp fold, B domain"/>
    <property type="match status" value="1"/>
</dbReference>
<dbReference type="InterPro" id="IPR011761">
    <property type="entry name" value="ATP-grasp"/>
</dbReference>
<evidence type="ECO:0000256" key="4">
    <source>
        <dbReference type="ARBA" id="ARBA00022723"/>
    </source>
</evidence>
<dbReference type="SUPFAM" id="SSF56059">
    <property type="entry name" value="Glutathione synthetase ATP-binding domain-like"/>
    <property type="match status" value="1"/>
</dbReference>
<dbReference type="AlphaFoldDB" id="A0A3M8SAQ9"/>
<comment type="cofactor">
    <cofactor evidence="1">
        <name>Mn(2+)</name>
        <dbReference type="ChEBI" id="CHEBI:29035"/>
    </cofactor>
</comment>
<evidence type="ECO:0000256" key="5">
    <source>
        <dbReference type="ARBA" id="ARBA00022741"/>
    </source>
</evidence>
<evidence type="ECO:0000313" key="12">
    <source>
        <dbReference type="EMBL" id="RNF76756.1"/>
    </source>
</evidence>
<dbReference type="GO" id="GO:0009432">
    <property type="term" value="P:SOS response"/>
    <property type="evidence" value="ECO:0007669"/>
    <property type="project" value="TreeGrafter"/>
</dbReference>
<dbReference type="PROSITE" id="PS50975">
    <property type="entry name" value="ATP_GRASP"/>
    <property type="match status" value="1"/>
</dbReference>
<evidence type="ECO:0000256" key="6">
    <source>
        <dbReference type="ARBA" id="ARBA00022840"/>
    </source>
</evidence>
<keyword evidence="9" id="KW-0464">Manganese</keyword>
<dbReference type="Pfam" id="PF08443">
    <property type="entry name" value="RimK"/>
    <property type="match status" value="1"/>
</dbReference>
<comment type="caution">
    <text evidence="12">The sequence shown here is derived from an EMBL/GenBank/DDBJ whole genome shotgun (WGS) entry which is preliminary data.</text>
</comment>
<dbReference type="EMBL" id="RIZI01000055">
    <property type="protein sequence ID" value="RNF76756.1"/>
    <property type="molecule type" value="Genomic_DNA"/>
</dbReference>
<dbReference type="GO" id="GO:0018169">
    <property type="term" value="F:ribosomal S6-glutamic acid ligase activity"/>
    <property type="evidence" value="ECO:0007669"/>
    <property type="project" value="TreeGrafter"/>
</dbReference>
<dbReference type="OrthoDB" id="3865600at2"/>
<dbReference type="GO" id="GO:0046872">
    <property type="term" value="F:metal ion binding"/>
    <property type="evidence" value="ECO:0007669"/>
    <property type="project" value="UniProtKB-KW"/>
</dbReference>
<gene>
    <name evidence="12" type="ORF">EC580_00520</name>
</gene>
<keyword evidence="4" id="KW-0479">Metal-binding</keyword>
<accession>A0A3M8SAQ9</accession>
<protein>
    <submittedName>
        <fullName evidence="12">RimK family alpha-L-glutamate ligase</fullName>
    </submittedName>
</protein>
<evidence type="ECO:0000256" key="1">
    <source>
        <dbReference type="ARBA" id="ARBA00001936"/>
    </source>
</evidence>
<comment type="cofactor">
    <cofactor evidence="2">
        <name>Mg(2+)</name>
        <dbReference type="ChEBI" id="CHEBI:18420"/>
    </cofactor>
</comment>
<keyword evidence="8" id="KW-0648">Protein biosynthesis</keyword>
<evidence type="ECO:0000259" key="11">
    <source>
        <dbReference type="PROSITE" id="PS50975"/>
    </source>
</evidence>
<dbReference type="InterPro" id="IPR013651">
    <property type="entry name" value="ATP-grasp_RimK-type"/>
</dbReference>
<organism evidence="12">
    <name type="scientific">Acidithiobacillus sulfuriphilus</name>
    <dbReference type="NCBI Taxonomy" id="1867749"/>
    <lineage>
        <taxon>Bacteria</taxon>
        <taxon>Pseudomonadati</taxon>
        <taxon>Pseudomonadota</taxon>
        <taxon>Acidithiobacillia</taxon>
        <taxon>Acidithiobacillales</taxon>
        <taxon>Acidithiobacillaceae</taxon>
        <taxon>Acidithiobacillus</taxon>
    </lineage>
</organism>
<dbReference type="Pfam" id="PF18030">
    <property type="entry name" value="Rimk_N"/>
    <property type="match status" value="1"/>
</dbReference>
<name>A0A3M8SAQ9_9PROT</name>
<dbReference type="InterPro" id="IPR041107">
    <property type="entry name" value="Rimk_N"/>
</dbReference>
<dbReference type="Gene3D" id="3.40.50.20">
    <property type="match status" value="1"/>
</dbReference>
<evidence type="ECO:0000256" key="2">
    <source>
        <dbReference type="ARBA" id="ARBA00001946"/>
    </source>
</evidence>
<dbReference type="InterPro" id="IPR004666">
    <property type="entry name" value="Rp_bS6_RimK/Lys_biosynth_LsyX"/>
</dbReference>
<dbReference type="InterPro" id="IPR013815">
    <property type="entry name" value="ATP_grasp_subdomain_1"/>
</dbReference>
<dbReference type="GO" id="GO:0006412">
    <property type="term" value="P:translation"/>
    <property type="evidence" value="ECO:0007669"/>
    <property type="project" value="UniProtKB-KW"/>
</dbReference>
<evidence type="ECO:0000256" key="7">
    <source>
        <dbReference type="ARBA" id="ARBA00022842"/>
    </source>
</evidence>